<feature type="compositionally biased region" description="Polar residues" evidence="1">
    <location>
        <begin position="105"/>
        <end position="131"/>
    </location>
</feature>
<accession>A0A074ZBS4</accession>
<dbReference type="RefSeq" id="XP_009171468.1">
    <property type="nucleotide sequence ID" value="XM_009173204.1"/>
</dbReference>
<evidence type="ECO:0000313" key="3">
    <source>
        <dbReference type="Proteomes" id="UP000054324"/>
    </source>
</evidence>
<protein>
    <submittedName>
        <fullName evidence="2">Uncharacterized protein</fullName>
    </submittedName>
</protein>
<reference evidence="2 3" key="1">
    <citation type="submission" date="2013-11" db="EMBL/GenBank/DDBJ databases">
        <title>Opisthorchis viverrini - life in the bile duct.</title>
        <authorList>
            <person name="Young N.D."/>
            <person name="Nagarajan N."/>
            <person name="Lin S.J."/>
            <person name="Korhonen P.K."/>
            <person name="Jex A.R."/>
            <person name="Hall R.S."/>
            <person name="Safavi-Hemami H."/>
            <person name="Kaewkong W."/>
            <person name="Bertrand D."/>
            <person name="Gao S."/>
            <person name="Seet Q."/>
            <person name="Wongkham S."/>
            <person name="Teh B.T."/>
            <person name="Wongkham C."/>
            <person name="Intapan P.M."/>
            <person name="Maleewong W."/>
            <person name="Yang X."/>
            <person name="Hu M."/>
            <person name="Wang Z."/>
            <person name="Hofmann A."/>
            <person name="Sternberg P.W."/>
            <person name="Tan P."/>
            <person name="Wang J."/>
            <person name="Gasser R.B."/>
        </authorList>
    </citation>
    <scope>NUCLEOTIDE SEQUENCE [LARGE SCALE GENOMIC DNA]</scope>
</reference>
<name>A0A074ZBS4_OPIVI</name>
<sequence length="160" mass="17258">MPVTSSAREPHFHRGVKRIPNREAELFRLFSIVSIVTGSDPRRAMSSAYSMSVSGGPRSTSNPQALQAGSVKRIPNREAELFRLFSIVSIVTGSDPRRAMSSAYSMSVSGGPRSTSNPQALQAGSESSMIVSMTKLKRKGERGQPCRTPLDVVNSGESFP</sequence>
<dbReference type="CTD" id="20321810"/>
<gene>
    <name evidence="2" type="ORF">T265_07631</name>
</gene>
<organism evidence="2 3">
    <name type="scientific">Opisthorchis viverrini</name>
    <name type="common">Southeast Asian liver fluke</name>
    <dbReference type="NCBI Taxonomy" id="6198"/>
    <lineage>
        <taxon>Eukaryota</taxon>
        <taxon>Metazoa</taxon>
        <taxon>Spiralia</taxon>
        <taxon>Lophotrochozoa</taxon>
        <taxon>Platyhelminthes</taxon>
        <taxon>Trematoda</taxon>
        <taxon>Digenea</taxon>
        <taxon>Opisthorchiida</taxon>
        <taxon>Opisthorchiata</taxon>
        <taxon>Opisthorchiidae</taxon>
        <taxon>Opisthorchis</taxon>
    </lineage>
</organism>
<dbReference type="EMBL" id="KL596798">
    <property type="protein sequence ID" value="KER24741.1"/>
    <property type="molecule type" value="Genomic_DNA"/>
</dbReference>
<feature type="region of interest" description="Disordered" evidence="1">
    <location>
        <begin position="105"/>
        <end position="160"/>
    </location>
</feature>
<evidence type="ECO:0000256" key="1">
    <source>
        <dbReference type="SAM" id="MobiDB-lite"/>
    </source>
</evidence>
<dbReference type="GeneID" id="20321810"/>
<dbReference type="Proteomes" id="UP000054324">
    <property type="component" value="Unassembled WGS sequence"/>
</dbReference>
<dbReference type="AlphaFoldDB" id="A0A074ZBS4"/>
<dbReference type="OrthoDB" id="10537971at2759"/>
<keyword evidence="3" id="KW-1185">Reference proteome</keyword>
<dbReference type="KEGG" id="ovi:T265_07631"/>
<evidence type="ECO:0000313" key="2">
    <source>
        <dbReference type="EMBL" id="KER24741.1"/>
    </source>
</evidence>
<proteinExistence type="predicted"/>